<dbReference type="Proteomes" id="UP001155128">
    <property type="component" value="Unassembled WGS sequence"/>
</dbReference>
<feature type="signal peptide" evidence="1">
    <location>
        <begin position="1"/>
        <end position="26"/>
    </location>
</feature>
<dbReference type="CDD" id="cd01300">
    <property type="entry name" value="YtcJ_like"/>
    <property type="match status" value="1"/>
</dbReference>
<keyword evidence="4" id="KW-1185">Reference proteome</keyword>
<dbReference type="EMBL" id="JAMSHT010000001">
    <property type="protein sequence ID" value="MCM8557512.1"/>
    <property type="molecule type" value="Genomic_DNA"/>
</dbReference>
<sequence>MRERMIKIRLIAALLSATALPATAFADTLVHNVNGIQASKDGKIERFTAFVISDDGRIVAILQAGEAHPRTDYAIDMQGAVVMPGLIDAHGHVMGLGLAALQLDLTGTSSIAELQQRVKAYADANPGLRWIQGRGWNQEMFAEGRLPTAADIDAVVSDRPVWLGRVDGHAAVGNTLAMELAGVTAATEDPDGGSLIRDAAGNPTGVFIDTAEGYVTRVIPRTQPLLLDKALGEAQRFLLSEGITAVADMGTSNEDWHTMRRAGDAGRLQLRIMSYANSIETLTNVAGTGPTPWLYDGKLRMGGIKLYSDGALGSRGALLKQPYEDAPDTVGLPVTDELAIKNRASRAAIDNFQVAIHAIGDLANEQVIATFEELGDAYEGERRWRIEHVQILDPADLPRIAEAGIIASMQPVHQTSDWQMAEKRLGEERLGAAYAWNSIDQSGALLAFGSDFPVEHPNPFVGLKVAISREDANGNPQGGWIAEEKVDLGTALAAFTIGAAYAGFAEDQFGRLEPGLYADFIVIDRDPTAVSPTMLAETDVLETWIGGKRVYRAAD</sequence>
<dbReference type="InterPro" id="IPR011059">
    <property type="entry name" value="Metal-dep_hydrolase_composite"/>
</dbReference>
<dbReference type="PANTHER" id="PTHR22642:SF2">
    <property type="entry name" value="PROTEIN LONG AFTER FAR-RED 3"/>
    <property type="match status" value="1"/>
</dbReference>
<proteinExistence type="predicted"/>
<dbReference type="GO" id="GO:0016810">
    <property type="term" value="F:hydrolase activity, acting on carbon-nitrogen (but not peptide) bonds"/>
    <property type="evidence" value="ECO:0007669"/>
    <property type="project" value="InterPro"/>
</dbReference>
<organism evidence="3 4">
    <name type="scientific">Sphingomicrobium sediminis</name>
    <dbReference type="NCBI Taxonomy" id="2950949"/>
    <lineage>
        <taxon>Bacteria</taxon>
        <taxon>Pseudomonadati</taxon>
        <taxon>Pseudomonadota</taxon>
        <taxon>Alphaproteobacteria</taxon>
        <taxon>Sphingomonadales</taxon>
        <taxon>Sphingomonadaceae</taxon>
        <taxon>Sphingomicrobium</taxon>
    </lineage>
</organism>
<evidence type="ECO:0000313" key="4">
    <source>
        <dbReference type="Proteomes" id="UP001155128"/>
    </source>
</evidence>
<feature type="chain" id="PRO_5040801954" evidence="1">
    <location>
        <begin position="27"/>
        <end position="555"/>
    </location>
</feature>
<name>A0A9X2EHA3_9SPHN</name>
<dbReference type="InterPro" id="IPR032466">
    <property type="entry name" value="Metal_Hydrolase"/>
</dbReference>
<dbReference type="Pfam" id="PF07969">
    <property type="entry name" value="Amidohydro_3"/>
    <property type="match status" value="1"/>
</dbReference>
<dbReference type="SUPFAM" id="SSF51556">
    <property type="entry name" value="Metallo-dependent hydrolases"/>
    <property type="match status" value="1"/>
</dbReference>
<dbReference type="SUPFAM" id="SSF51338">
    <property type="entry name" value="Composite domain of metallo-dependent hydrolases"/>
    <property type="match status" value="1"/>
</dbReference>
<dbReference type="Gene3D" id="3.20.20.140">
    <property type="entry name" value="Metal-dependent hydrolases"/>
    <property type="match status" value="1"/>
</dbReference>
<evidence type="ECO:0000259" key="2">
    <source>
        <dbReference type="Pfam" id="PF07969"/>
    </source>
</evidence>
<dbReference type="AlphaFoldDB" id="A0A9X2EHA3"/>
<protein>
    <submittedName>
        <fullName evidence="3">Amidohydrolase</fullName>
    </submittedName>
</protein>
<evidence type="ECO:0000256" key="1">
    <source>
        <dbReference type="SAM" id="SignalP"/>
    </source>
</evidence>
<feature type="domain" description="Amidohydrolase 3" evidence="2">
    <location>
        <begin position="75"/>
        <end position="551"/>
    </location>
</feature>
<dbReference type="InterPro" id="IPR033932">
    <property type="entry name" value="YtcJ-like"/>
</dbReference>
<reference evidence="3" key="1">
    <citation type="submission" date="2022-06" db="EMBL/GenBank/DDBJ databases">
        <title>Sphingomicrobium sedimins sp. nov., a marine bacterium isolated from tidal flat.</title>
        <authorList>
            <person name="Kim C.-H."/>
            <person name="Yoo Y."/>
            <person name="Kim J.-J."/>
        </authorList>
    </citation>
    <scope>NUCLEOTIDE SEQUENCE</scope>
    <source>
        <strain evidence="3">GRR-S6-50</strain>
    </source>
</reference>
<accession>A0A9X2EHA3</accession>
<keyword evidence="1" id="KW-0732">Signal</keyword>
<comment type="caution">
    <text evidence="3">The sequence shown here is derived from an EMBL/GenBank/DDBJ whole genome shotgun (WGS) entry which is preliminary data.</text>
</comment>
<dbReference type="Gene3D" id="3.10.310.70">
    <property type="match status" value="1"/>
</dbReference>
<gene>
    <name evidence="3" type="ORF">NDO55_06735</name>
</gene>
<dbReference type="PANTHER" id="PTHR22642">
    <property type="entry name" value="IMIDAZOLONEPROPIONASE"/>
    <property type="match status" value="1"/>
</dbReference>
<dbReference type="InterPro" id="IPR013108">
    <property type="entry name" value="Amidohydro_3"/>
</dbReference>
<dbReference type="Gene3D" id="2.30.40.10">
    <property type="entry name" value="Urease, subunit C, domain 1"/>
    <property type="match status" value="1"/>
</dbReference>
<dbReference type="RefSeq" id="WP_252113631.1">
    <property type="nucleotide sequence ID" value="NZ_JAMSHT010000001.1"/>
</dbReference>
<evidence type="ECO:0000313" key="3">
    <source>
        <dbReference type="EMBL" id="MCM8557512.1"/>
    </source>
</evidence>